<reference evidence="6 7" key="1">
    <citation type="submission" date="2016-04" db="EMBL/GenBank/DDBJ databases">
        <title>Genome sequence of Methanobrevibacter cuticularis DSM 11139.</title>
        <authorList>
            <person name="Poehlein A."/>
            <person name="Seedorf H."/>
            <person name="Daniel R."/>
        </authorList>
    </citation>
    <scope>NUCLEOTIDE SEQUENCE [LARGE SCALE GENOMIC DNA]</scope>
    <source>
        <strain evidence="6 7">DSM 11139</strain>
    </source>
</reference>
<dbReference type="CDD" id="cd03220">
    <property type="entry name" value="ABC_KpsT_Wzt"/>
    <property type="match status" value="1"/>
</dbReference>
<dbReference type="RefSeq" id="WP_211263772.1">
    <property type="nucleotide sequence ID" value="NZ_LWMW01000098.1"/>
</dbReference>
<evidence type="ECO:0000313" key="6">
    <source>
        <dbReference type="EMBL" id="KZX16131.1"/>
    </source>
</evidence>
<proteinExistence type="inferred from homology"/>
<gene>
    <name evidence="6" type="primary">tagH</name>
    <name evidence="6" type="ORF">MBCUT_09970</name>
</gene>
<keyword evidence="4 6" id="KW-0067">ATP-binding</keyword>
<evidence type="ECO:0000256" key="4">
    <source>
        <dbReference type="ARBA" id="ARBA00022840"/>
    </source>
</evidence>
<dbReference type="GO" id="GO:0005524">
    <property type="term" value="F:ATP binding"/>
    <property type="evidence" value="ECO:0007669"/>
    <property type="project" value="UniProtKB-KW"/>
</dbReference>
<dbReference type="InterPro" id="IPR017871">
    <property type="entry name" value="ABC_transporter-like_CS"/>
</dbReference>
<keyword evidence="7" id="KW-1185">Reference proteome</keyword>
<name>A0A166E009_9EURY</name>
<evidence type="ECO:0000256" key="3">
    <source>
        <dbReference type="ARBA" id="ARBA00022741"/>
    </source>
</evidence>
<dbReference type="AlphaFoldDB" id="A0A166E009"/>
<comment type="caution">
    <text evidence="6">The sequence shown here is derived from an EMBL/GenBank/DDBJ whole genome shotgun (WGS) entry which is preliminary data.</text>
</comment>
<dbReference type="EMBL" id="LWMW01000098">
    <property type="protein sequence ID" value="KZX16131.1"/>
    <property type="molecule type" value="Genomic_DNA"/>
</dbReference>
<dbReference type="PANTHER" id="PTHR46743:SF2">
    <property type="entry name" value="TEICHOIC ACIDS EXPORT ATP-BINDING PROTEIN TAGH"/>
    <property type="match status" value="1"/>
</dbReference>
<dbReference type="Proteomes" id="UP000077275">
    <property type="component" value="Unassembled WGS sequence"/>
</dbReference>
<keyword evidence="2" id="KW-0813">Transport</keyword>
<dbReference type="PROSITE" id="PS50893">
    <property type="entry name" value="ABC_TRANSPORTER_2"/>
    <property type="match status" value="1"/>
</dbReference>
<dbReference type="PROSITE" id="PS00211">
    <property type="entry name" value="ABC_TRANSPORTER_1"/>
    <property type="match status" value="1"/>
</dbReference>
<dbReference type="Gene3D" id="3.40.50.300">
    <property type="entry name" value="P-loop containing nucleotide triphosphate hydrolases"/>
    <property type="match status" value="1"/>
</dbReference>
<dbReference type="InterPro" id="IPR050683">
    <property type="entry name" value="Bact_Polysacc_Export_ATP-bd"/>
</dbReference>
<keyword evidence="6" id="KW-0378">Hydrolase</keyword>
<protein>
    <submittedName>
        <fullName evidence="6">Teichoic acids export ATP-binding protein TagH</fullName>
        <ecNumber evidence="6">3.6.3.40</ecNumber>
    </submittedName>
</protein>
<feature type="domain" description="ABC transporter" evidence="5">
    <location>
        <begin position="23"/>
        <end position="247"/>
    </location>
</feature>
<dbReference type="InterPro" id="IPR027417">
    <property type="entry name" value="P-loop_NTPase"/>
</dbReference>
<dbReference type="GO" id="GO:0016020">
    <property type="term" value="C:membrane"/>
    <property type="evidence" value="ECO:0007669"/>
    <property type="project" value="InterPro"/>
</dbReference>
<dbReference type="InterPro" id="IPR003439">
    <property type="entry name" value="ABC_transporter-like_ATP-bd"/>
</dbReference>
<evidence type="ECO:0000256" key="2">
    <source>
        <dbReference type="ARBA" id="ARBA00022448"/>
    </source>
</evidence>
<dbReference type="SMART" id="SM00382">
    <property type="entry name" value="AAA"/>
    <property type="match status" value="1"/>
</dbReference>
<organism evidence="6 7">
    <name type="scientific">Methanobrevibacter cuticularis</name>
    <dbReference type="NCBI Taxonomy" id="47311"/>
    <lineage>
        <taxon>Archaea</taxon>
        <taxon>Methanobacteriati</taxon>
        <taxon>Methanobacteriota</taxon>
        <taxon>Methanomada group</taxon>
        <taxon>Methanobacteria</taxon>
        <taxon>Methanobacteriales</taxon>
        <taxon>Methanobacteriaceae</taxon>
        <taxon>Methanobrevibacter</taxon>
    </lineage>
</organism>
<dbReference type="Pfam" id="PF00005">
    <property type="entry name" value="ABC_tran"/>
    <property type="match status" value="1"/>
</dbReference>
<dbReference type="OrthoDB" id="40048at2157"/>
<dbReference type="GO" id="GO:0016887">
    <property type="term" value="F:ATP hydrolysis activity"/>
    <property type="evidence" value="ECO:0007669"/>
    <property type="project" value="InterPro"/>
</dbReference>
<dbReference type="InterPro" id="IPR015860">
    <property type="entry name" value="ABC_transpr_TagH-like"/>
</dbReference>
<dbReference type="STRING" id="47311.MBCUT_09970"/>
<sequence>MGEKVVEVKNLSMKYNLAKEGKISLKNYFKKVKNRELLFQEFWALEDVSFDVEKGDRLAILGLNGAGKSTLLKAIAGVIKPSKGTVKTKGKIVPLLELSGGFTGSYTGRENIFLRGAMLGFSTKYMEEHFKEIVNFSGLKDFLDVPVDNYSSGMKARLGFSISTVVNPDILILDEVLSVGDAKFKKKSFSKMMNLIENNDTTVLFVSHSISQVKELCDKAILLEKGELIMKGNVEEVCEKYEEIVNS</sequence>
<dbReference type="PATRIC" id="fig|47311.3.peg.1100"/>
<evidence type="ECO:0000259" key="5">
    <source>
        <dbReference type="PROSITE" id="PS50893"/>
    </source>
</evidence>
<dbReference type="GO" id="GO:0140359">
    <property type="term" value="F:ABC-type transporter activity"/>
    <property type="evidence" value="ECO:0007669"/>
    <property type="project" value="InterPro"/>
</dbReference>
<evidence type="ECO:0000256" key="1">
    <source>
        <dbReference type="ARBA" id="ARBA00005417"/>
    </source>
</evidence>
<dbReference type="SUPFAM" id="SSF52540">
    <property type="entry name" value="P-loop containing nucleoside triphosphate hydrolases"/>
    <property type="match status" value="1"/>
</dbReference>
<dbReference type="InterPro" id="IPR003593">
    <property type="entry name" value="AAA+_ATPase"/>
</dbReference>
<comment type="similarity">
    <text evidence="1">Belongs to the ABC transporter superfamily.</text>
</comment>
<dbReference type="PANTHER" id="PTHR46743">
    <property type="entry name" value="TEICHOIC ACIDS EXPORT ATP-BINDING PROTEIN TAGH"/>
    <property type="match status" value="1"/>
</dbReference>
<accession>A0A166E009</accession>
<dbReference type="EC" id="3.6.3.40" evidence="6"/>
<evidence type="ECO:0000313" key="7">
    <source>
        <dbReference type="Proteomes" id="UP000077275"/>
    </source>
</evidence>
<keyword evidence="3" id="KW-0547">Nucleotide-binding</keyword>